<sequence length="44" mass="5006">MTIIGIIIVATKPCAVRIHGIMEYSIDDLDEYDYINYLGEEGKE</sequence>
<dbReference type="EMBL" id="BMGR01000007">
    <property type="protein sequence ID" value="GGG05846.1"/>
    <property type="molecule type" value="Genomic_DNA"/>
</dbReference>
<dbReference type="AlphaFoldDB" id="A0A917D1U9"/>
<proteinExistence type="predicted"/>
<name>A0A917D1U9_9BACL</name>
<keyword evidence="2" id="KW-1185">Reference proteome</keyword>
<organism evidence="1 2">
    <name type="scientific">Paenibacillus abyssi</name>
    <dbReference type="NCBI Taxonomy" id="1340531"/>
    <lineage>
        <taxon>Bacteria</taxon>
        <taxon>Bacillati</taxon>
        <taxon>Bacillota</taxon>
        <taxon>Bacilli</taxon>
        <taxon>Bacillales</taxon>
        <taxon>Paenibacillaceae</taxon>
        <taxon>Paenibacillus</taxon>
    </lineage>
</organism>
<reference evidence="1" key="2">
    <citation type="submission" date="2020-09" db="EMBL/GenBank/DDBJ databases">
        <authorList>
            <person name="Sun Q."/>
            <person name="Zhou Y."/>
        </authorList>
    </citation>
    <scope>NUCLEOTIDE SEQUENCE</scope>
    <source>
        <strain evidence="1">CGMCC 1.12987</strain>
    </source>
</reference>
<accession>A0A917D1U9</accession>
<dbReference type="Proteomes" id="UP000644756">
    <property type="component" value="Unassembled WGS sequence"/>
</dbReference>
<reference evidence="1" key="1">
    <citation type="journal article" date="2014" name="Int. J. Syst. Evol. Microbiol.">
        <title>Complete genome sequence of Corynebacterium casei LMG S-19264T (=DSM 44701T), isolated from a smear-ripened cheese.</title>
        <authorList>
            <consortium name="US DOE Joint Genome Institute (JGI-PGF)"/>
            <person name="Walter F."/>
            <person name="Albersmeier A."/>
            <person name="Kalinowski J."/>
            <person name="Ruckert C."/>
        </authorList>
    </citation>
    <scope>NUCLEOTIDE SEQUENCE</scope>
    <source>
        <strain evidence="1">CGMCC 1.12987</strain>
    </source>
</reference>
<protein>
    <submittedName>
        <fullName evidence="1">Uncharacterized protein</fullName>
    </submittedName>
</protein>
<comment type="caution">
    <text evidence="1">The sequence shown here is derived from an EMBL/GenBank/DDBJ whole genome shotgun (WGS) entry which is preliminary data.</text>
</comment>
<gene>
    <name evidence="1" type="ORF">GCM10010916_23580</name>
</gene>
<evidence type="ECO:0000313" key="2">
    <source>
        <dbReference type="Proteomes" id="UP000644756"/>
    </source>
</evidence>
<evidence type="ECO:0000313" key="1">
    <source>
        <dbReference type="EMBL" id="GGG05846.1"/>
    </source>
</evidence>